<keyword evidence="3" id="KW-1185">Reference proteome</keyword>
<sequence>MSRADKFQATKLIISIISIVLIFNLMSAEYTHWRQKLTCQDRCLTLGFKNCTYTPENINIGQSERCVCGAQKDQYLVLN</sequence>
<proteinExistence type="predicted"/>
<dbReference type="OrthoDB" id="6316335at2"/>
<evidence type="ECO:0000313" key="3">
    <source>
        <dbReference type="Proteomes" id="UP000198862"/>
    </source>
</evidence>
<keyword evidence="1" id="KW-0812">Transmembrane</keyword>
<reference evidence="2 3" key="1">
    <citation type="submission" date="2016-10" db="EMBL/GenBank/DDBJ databases">
        <authorList>
            <person name="de Groot N.N."/>
        </authorList>
    </citation>
    <scope>NUCLEOTIDE SEQUENCE [LARGE SCALE GENOMIC DNA]</scope>
    <source>
        <strain evidence="2 3">DSM 6059</strain>
    </source>
</reference>
<name>A0A1I1FBW1_9GAMM</name>
<gene>
    <name evidence="2" type="ORF">SAMN02745724_00566</name>
</gene>
<evidence type="ECO:0000256" key="1">
    <source>
        <dbReference type="SAM" id="Phobius"/>
    </source>
</evidence>
<dbReference type="AlphaFoldDB" id="A0A1I1FBW1"/>
<accession>A0A1I1FBW1</accession>
<dbReference type="Proteomes" id="UP000198862">
    <property type="component" value="Unassembled WGS sequence"/>
</dbReference>
<keyword evidence="1" id="KW-0472">Membrane</keyword>
<keyword evidence="1" id="KW-1133">Transmembrane helix</keyword>
<protein>
    <submittedName>
        <fullName evidence="2">Uncharacterized protein</fullName>
    </submittedName>
</protein>
<dbReference type="RefSeq" id="WP_091979729.1">
    <property type="nucleotide sequence ID" value="NZ_FOLO01000003.1"/>
</dbReference>
<evidence type="ECO:0000313" key="2">
    <source>
        <dbReference type="EMBL" id="SFB96426.1"/>
    </source>
</evidence>
<organism evidence="2 3">
    <name type="scientific">Pseudoalteromonas denitrificans DSM 6059</name>
    <dbReference type="NCBI Taxonomy" id="1123010"/>
    <lineage>
        <taxon>Bacteria</taxon>
        <taxon>Pseudomonadati</taxon>
        <taxon>Pseudomonadota</taxon>
        <taxon>Gammaproteobacteria</taxon>
        <taxon>Alteromonadales</taxon>
        <taxon>Pseudoalteromonadaceae</taxon>
        <taxon>Pseudoalteromonas</taxon>
    </lineage>
</organism>
<dbReference type="STRING" id="1123010.SAMN02745724_00566"/>
<feature type="transmembrane region" description="Helical" evidence="1">
    <location>
        <begin position="12"/>
        <end position="33"/>
    </location>
</feature>
<dbReference type="EMBL" id="FOLO01000003">
    <property type="protein sequence ID" value="SFB96426.1"/>
    <property type="molecule type" value="Genomic_DNA"/>
</dbReference>